<dbReference type="PATRIC" id="fig|1268072.3.peg.4742"/>
<evidence type="ECO:0000313" key="7">
    <source>
        <dbReference type="Proteomes" id="UP000019772"/>
    </source>
</evidence>
<sequence>MKWILAILFIVTVNVVLNIVQPILWGSMLESVIKLEVENFIRLIFWLLALYVTEAIGLYFQTFLSTYVVWL</sequence>
<dbReference type="GO" id="GO:0005524">
    <property type="term" value="F:ATP binding"/>
    <property type="evidence" value="ECO:0007669"/>
    <property type="project" value="InterPro"/>
</dbReference>
<proteinExistence type="predicted"/>
<name>X5A6Q2_9BACL</name>
<dbReference type="STRING" id="1268072.PSAB_22985"/>
<comment type="subcellular location">
    <subcellularLocation>
        <location evidence="1">Cell membrane</location>
        <topology evidence="1">Multi-pass membrane protein</topology>
    </subcellularLocation>
</comment>
<dbReference type="HOGENOM" id="CLU_2736292_0_0_9"/>
<gene>
    <name evidence="6" type="ORF">PSAB_22985</name>
</gene>
<evidence type="ECO:0000313" key="6">
    <source>
        <dbReference type="EMBL" id="AHV99484.1"/>
    </source>
</evidence>
<reference evidence="6 7" key="1">
    <citation type="journal article" date="2014" name="PLoS Genet.">
        <title>Comparative Genomic Analysis of N2-Fixing and Non-N2-Fixing Paenibacillus spp.: Organization, Evolution and Expression of the Nitrogen Fixation Genes.</title>
        <authorList>
            <person name="Xie J.B."/>
            <person name="Du Z."/>
            <person name="Bai L."/>
            <person name="Tian C."/>
            <person name="Zhang Y."/>
            <person name="Xie J.Y."/>
            <person name="Wang T."/>
            <person name="Liu X."/>
            <person name="Chen X."/>
            <person name="Cheng Q."/>
            <person name="Chen S."/>
            <person name="Li J."/>
        </authorList>
    </citation>
    <scope>NUCLEOTIDE SEQUENCE [LARGE SCALE GENOMIC DNA]</scope>
    <source>
        <strain evidence="6 7">T27</strain>
    </source>
</reference>
<dbReference type="GO" id="GO:0005886">
    <property type="term" value="C:plasma membrane"/>
    <property type="evidence" value="ECO:0007669"/>
    <property type="project" value="UniProtKB-SubCell"/>
</dbReference>
<keyword evidence="7" id="KW-1185">Reference proteome</keyword>
<dbReference type="InterPro" id="IPR036640">
    <property type="entry name" value="ABC1_TM_sf"/>
</dbReference>
<keyword evidence="2 5" id="KW-0812">Transmembrane</keyword>
<keyword evidence="3 5" id="KW-1133">Transmembrane helix</keyword>
<protein>
    <submittedName>
        <fullName evidence="6">Uncharacterized protein</fullName>
    </submittedName>
</protein>
<dbReference type="Proteomes" id="UP000019772">
    <property type="component" value="Chromosome"/>
</dbReference>
<dbReference type="AlphaFoldDB" id="X5A6Q2"/>
<evidence type="ECO:0000256" key="3">
    <source>
        <dbReference type="ARBA" id="ARBA00022989"/>
    </source>
</evidence>
<dbReference type="SUPFAM" id="SSF90123">
    <property type="entry name" value="ABC transporter transmembrane region"/>
    <property type="match status" value="1"/>
</dbReference>
<feature type="transmembrane region" description="Helical" evidence="5">
    <location>
        <begin position="44"/>
        <end position="70"/>
    </location>
</feature>
<organism evidence="6 7">
    <name type="scientific">Paenibacillus sabinae T27</name>
    <dbReference type="NCBI Taxonomy" id="1268072"/>
    <lineage>
        <taxon>Bacteria</taxon>
        <taxon>Bacillati</taxon>
        <taxon>Bacillota</taxon>
        <taxon>Bacilli</taxon>
        <taxon>Bacillales</taxon>
        <taxon>Paenibacillaceae</taxon>
        <taxon>Paenibacillus</taxon>
    </lineage>
</organism>
<dbReference type="EMBL" id="CP004078">
    <property type="protein sequence ID" value="AHV99484.1"/>
    <property type="molecule type" value="Genomic_DNA"/>
</dbReference>
<dbReference type="KEGG" id="psab:PSAB_22985"/>
<accession>X5A6Q2</accession>
<evidence type="ECO:0000256" key="5">
    <source>
        <dbReference type="SAM" id="Phobius"/>
    </source>
</evidence>
<evidence type="ECO:0000256" key="2">
    <source>
        <dbReference type="ARBA" id="ARBA00022692"/>
    </source>
</evidence>
<keyword evidence="4 5" id="KW-0472">Membrane</keyword>
<evidence type="ECO:0000256" key="1">
    <source>
        <dbReference type="ARBA" id="ARBA00004651"/>
    </source>
</evidence>
<evidence type="ECO:0000256" key="4">
    <source>
        <dbReference type="ARBA" id="ARBA00023136"/>
    </source>
</evidence>